<dbReference type="Gene3D" id="4.10.1130.20">
    <property type="match status" value="2"/>
</dbReference>
<dbReference type="GO" id="GO:0046872">
    <property type="term" value="F:metal ion binding"/>
    <property type="evidence" value="ECO:0007669"/>
    <property type="project" value="UniProtKB-KW"/>
</dbReference>
<feature type="domain" description="CS" evidence="5">
    <location>
        <begin position="262"/>
        <end position="369"/>
    </location>
</feature>
<evidence type="ECO:0000256" key="2">
    <source>
        <dbReference type="ARBA" id="ARBA00022737"/>
    </source>
</evidence>
<gene>
    <name evidence="7" type="ORF">BDZ90DRAFT_233588</name>
</gene>
<feature type="region of interest" description="Disordered" evidence="4">
    <location>
        <begin position="68"/>
        <end position="154"/>
    </location>
</feature>
<keyword evidence="3" id="KW-0862">Zinc</keyword>
<keyword evidence="1" id="KW-0479">Metal-binding</keyword>
<dbReference type="PROSITE" id="PS51401">
    <property type="entry name" value="CHORD"/>
    <property type="match status" value="2"/>
</dbReference>
<dbReference type="InterPro" id="IPR007052">
    <property type="entry name" value="CS_dom"/>
</dbReference>
<dbReference type="InterPro" id="IPR008978">
    <property type="entry name" value="HSP20-like_chaperone"/>
</dbReference>
<evidence type="ECO:0000256" key="4">
    <source>
        <dbReference type="SAM" id="MobiDB-lite"/>
    </source>
</evidence>
<dbReference type="AlphaFoldDB" id="A0A316UL70"/>
<keyword evidence="2" id="KW-0677">Repeat</keyword>
<dbReference type="GeneID" id="37028507"/>
<feature type="domain" description="CHORD" evidence="6">
    <location>
        <begin position="4"/>
        <end position="69"/>
    </location>
</feature>
<name>A0A316UL70_9BASI</name>
<sequence length="384" mass="40968">MTICTRPSCGADHPPSSSAFLTSECSHHPGEPVFHEGQKSWSCCKEVNKPVLDFDDFVQIAGCTTVKGHSAEKRTKKADENGDKAAVQGEEPKVDQNGKEVYGNGAAASSSMSASSSKTPASKSAAAAPAPPKPSAPQPYVEPRDPEGATIPVGSICKRPGCGAKYDDTTPRDPAKEQCKYHKGAPLFHEGTKGYTCCKRRVLEFNEFLKIEPCTAAESGHLFLQPPKPSAPSSSDSTASNLASEDPLFTSNGLAILPGESAVDVRMDHYETRDSVHLTFYCRGLDVEKSRIVILTDDLLLSLSMGCGTKRHLLHLRLYGSVEPATETEIAKGGGEGQGGSTWTVSPSKIKLDVVLQKRDKGRSWPTLQRGEGGGGYGLTFGTR</sequence>
<dbReference type="PANTHER" id="PTHR46983:SF3">
    <property type="entry name" value="CHPADIPLOID STATE MAINTENANCE PROTEIN CHPA"/>
    <property type="match status" value="1"/>
</dbReference>
<dbReference type="OrthoDB" id="1898560at2759"/>
<feature type="domain" description="CHORD" evidence="6">
    <location>
        <begin position="157"/>
        <end position="221"/>
    </location>
</feature>
<dbReference type="EMBL" id="KZ819673">
    <property type="protein sequence ID" value="PWN25990.1"/>
    <property type="molecule type" value="Genomic_DNA"/>
</dbReference>
<feature type="compositionally biased region" description="Low complexity" evidence="4">
    <location>
        <begin position="106"/>
        <end position="128"/>
    </location>
</feature>
<evidence type="ECO:0000256" key="1">
    <source>
        <dbReference type="ARBA" id="ARBA00022723"/>
    </source>
</evidence>
<dbReference type="SUPFAM" id="SSF49764">
    <property type="entry name" value="HSP20-like chaperones"/>
    <property type="match status" value="1"/>
</dbReference>
<evidence type="ECO:0000313" key="8">
    <source>
        <dbReference type="Proteomes" id="UP000245884"/>
    </source>
</evidence>
<dbReference type="PROSITE" id="PS51203">
    <property type="entry name" value="CS"/>
    <property type="match status" value="1"/>
</dbReference>
<protein>
    <submittedName>
        <fullName evidence="7">Chord-domain-containing protein</fullName>
    </submittedName>
</protein>
<dbReference type="InterPro" id="IPR039790">
    <property type="entry name" value="CHRD1"/>
</dbReference>
<reference evidence="7 8" key="1">
    <citation type="journal article" date="2018" name="Mol. Biol. Evol.">
        <title>Broad Genomic Sampling Reveals a Smut Pathogenic Ancestry of the Fungal Clade Ustilaginomycotina.</title>
        <authorList>
            <person name="Kijpornyongpan T."/>
            <person name="Mondo S.J."/>
            <person name="Barry K."/>
            <person name="Sandor L."/>
            <person name="Lee J."/>
            <person name="Lipzen A."/>
            <person name="Pangilinan J."/>
            <person name="LaButti K."/>
            <person name="Hainaut M."/>
            <person name="Henrissat B."/>
            <person name="Grigoriev I.V."/>
            <person name="Spatafora J.W."/>
            <person name="Aime M.C."/>
        </authorList>
    </citation>
    <scope>NUCLEOTIDE SEQUENCE [LARGE SCALE GENOMIC DNA]</scope>
    <source>
        <strain evidence="7 8">MCA 5214</strain>
    </source>
</reference>
<keyword evidence="8" id="KW-1185">Reference proteome</keyword>
<dbReference type="Gene3D" id="2.60.40.790">
    <property type="match status" value="1"/>
</dbReference>
<accession>A0A316UL70</accession>
<evidence type="ECO:0000259" key="5">
    <source>
        <dbReference type="PROSITE" id="PS51203"/>
    </source>
</evidence>
<dbReference type="InterPro" id="IPR007051">
    <property type="entry name" value="CHORD_dom"/>
</dbReference>
<dbReference type="PANTHER" id="PTHR46983">
    <property type="entry name" value="CYSTEINE AND HISTIDINE-RICH DOMAIN-CONTAINING PROTEIN 1"/>
    <property type="match status" value="1"/>
</dbReference>
<dbReference type="STRING" id="1569628.A0A316UL70"/>
<organism evidence="7 8">
    <name type="scientific">Jaminaea rosea</name>
    <dbReference type="NCBI Taxonomy" id="1569628"/>
    <lineage>
        <taxon>Eukaryota</taxon>
        <taxon>Fungi</taxon>
        <taxon>Dikarya</taxon>
        <taxon>Basidiomycota</taxon>
        <taxon>Ustilaginomycotina</taxon>
        <taxon>Exobasidiomycetes</taxon>
        <taxon>Microstromatales</taxon>
        <taxon>Microstromatales incertae sedis</taxon>
        <taxon>Jaminaea</taxon>
    </lineage>
</organism>
<dbReference type="RefSeq" id="XP_025360602.1">
    <property type="nucleotide sequence ID" value="XM_025506684.1"/>
</dbReference>
<proteinExistence type="predicted"/>
<evidence type="ECO:0000259" key="6">
    <source>
        <dbReference type="PROSITE" id="PS51401"/>
    </source>
</evidence>
<dbReference type="Pfam" id="PF04968">
    <property type="entry name" value="CHORD"/>
    <property type="match status" value="2"/>
</dbReference>
<dbReference type="Proteomes" id="UP000245884">
    <property type="component" value="Unassembled WGS sequence"/>
</dbReference>
<evidence type="ECO:0000313" key="7">
    <source>
        <dbReference type="EMBL" id="PWN25990.1"/>
    </source>
</evidence>
<dbReference type="CDD" id="cd06466">
    <property type="entry name" value="p23_CS_SGT1_like"/>
    <property type="match status" value="1"/>
</dbReference>
<feature type="compositionally biased region" description="Basic and acidic residues" evidence="4">
    <location>
        <begin position="69"/>
        <end position="83"/>
    </location>
</feature>
<evidence type="ECO:0000256" key="3">
    <source>
        <dbReference type="ARBA" id="ARBA00022833"/>
    </source>
</evidence>